<protein>
    <submittedName>
        <fullName evidence="3">Uncharacterized protein</fullName>
    </submittedName>
</protein>
<evidence type="ECO:0000256" key="2">
    <source>
        <dbReference type="SAM" id="MobiDB-lite"/>
    </source>
</evidence>
<dbReference type="Proteomes" id="UP001459277">
    <property type="component" value="Unassembled WGS sequence"/>
</dbReference>
<dbReference type="AlphaFoldDB" id="A0AAW2BN65"/>
<sequence>MKAFEVAEKKSQDLTSKLAEANRDKKRAEATWTWWRGRQRLNENNSTEKAKEQAEQEGYDEGIVETEETFRAEVSEVCRFYCLQVWNEALDRAGVGASSALSGAKNDYYPPTIHPLGSSSSKADSTSKEVDEGKESPSKTLPPANIPSEVAEQPEDAEKVDDASKELAQDALKDPVKEKEASQHMEIVLASLPLPPKEDLKGKVPHLPRWTPIRLLKLRRTSLW</sequence>
<feature type="region of interest" description="Disordered" evidence="2">
    <location>
        <begin position="112"/>
        <end position="184"/>
    </location>
</feature>
<evidence type="ECO:0000313" key="4">
    <source>
        <dbReference type="Proteomes" id="UP001459277"/>
    </source>
</evidence>
<dbReference type="EMBL" id="JAZDWU010000011">
    <property type="protein sequence ID" value="KAK9987395.1"/>
    <property type="molecule type" value="Genomic_DNA"/>
</dbReference>
<keyword evidence="1" id="KW-0175">Coiled coil</keyword>
<feature type="coiled-coil region" evidence="1">
    <location>
        <begin position="4"/>
        <end position="31"/>
    </location>
</feature>
<feature type="compositionally biased region" description="Basic and acidic residues" evidence="2">
    <location>
        <begin position="125"/>
        <end position="137"/>
    </location>
</feature>
<comment type="caution">
    <text evidence="3">The sequence shown here is derived from an EMBL/GenBank/DDBJ whole genome shotgun (WGS) entry which is preliminary data.</text>
</comment>
<organism evidence="3 4">
    <name type="scientific">Lithocarpus litseifolius</name>
    <dbReference type="NCBI Taxonomy" id="425828"/>
    <lineage>
        <taxon>Eukaryota</taxon>
        <taxon>Viridiplantae</taxon>
        <taxon>Streptophyta</taxon>
        <taxon>Embryophyta</taxon>
        <taxon>Tracheophyta</taxon>
        <taxon>Spermatophyta</taxon>
        <taxon>Magnoliopsida</taxon>
        <taxon>eudicotyledons</taxon>
        <taxon>Gunneridae</taxon>
        <taxon>Pentapetalae</taxon>
        <taxon>rosids</taxon>
        <taxon>fabids</taxon>
        <taxon>Fagales</taxon>
        <taxon>Fagaceae</taxon>
        <taxon>Lithocarpus</taxon>
    </lineage>
</organism>
<name>A0AAW2BN65_9ROSI</name>
<feature type="region of interest" description="Disordered" evidence="2">
    <location>
        <begin position="39"/>
        <end position="62"/>
    </location>
</feature>
<reference evidence="3 4" key="1">
    <citation type="submission" date="2024-01" db="EMBL/GenBank/DDBJ databases">
        <title>A telomere-to-telomere, gap-free genome of sweet tea (Lithocarpus litseifolius).</title>
        <authorList>
            <person name="Zhou J."/>
        </authorList>
    </citation>
    <scope>NUCLEOTIDE SEQUENCE [LARGE SCALE GENOMIC DNA]</scope>
    <source>
        <strain evidence="3">Zhou-2022a</strain>
        <tissue evidence="3">Leaf</tissue>
    </source>
</reference>
<gene>
    <name evidence="3" type="ORF">SO802_032346</name>
</gene>
<proteinExistence type="predicted"/>
<accession>A0AAW2BN65</accession>
<evidence type="ECO:0000256" key="1">
    <source>
        <dbReference type="SAM" id="Coils"/>
    </source>
</evidence>
<keyword evidence="4" id="KW-1185">Reference proteome</keyword>
<evidence type="ECO:0000313" key="3">
    <source>
        <dbReference type="EMBL" id="KAK9987395.1"/>
    </source>
</evidence>
<feature type="compositionally biased region" description="Basic and acidic residues" evidence="2">
    <location>
        <begin position="156"/>
        <end position="183"/>
    </location>
</feature>